<evidence type="ECO:0000256" key="1">
    <source>
        <dbReference type="SAM" id="MobiDB-lite"/>
    </source>
</evidence>
<comment type="caution">
    <text evidence="2">The sequence shown here is derived from an EMBL/GenBank/DDBJ whole genome shotgun (WGS) entry which is preliminary data.</text>
</comment>
<name>A0A1V9YC66_ACHHY</name>
<feature type="region of interest" description="Disordered" evidence="1">
    <location>
        <begin position="483"/>
        <end position="622"/>
    </location>
</feature>
<gene>
    <name evidence="2" type="ORF">ACHHYP_14858</name>
</gene>
<keyword evidence="3" id="KW-1185">Reference proteome</keyword>
<dbReference type="Proteomes" id="UP000243579">
    <property type="component" value="Unassembled WGS sequence"/>
</dbReference>
<protein>
    <submittedName>
        <fullName evidence="2">Uncharacterized protein</fullName>
    </submittedName>
</protein>
<proteinExistence type="predicted"/>
<feature type="compositionally biased region" description="Low complexity" evidence="1">
    <location>
        <begin position="555"/>
        <end position="600"/>
    </location>
</feature>
<evidence type="ECO:0000313" key="2">
    <source>
        <dbReference type="EMBL" id="OQR83311.1"/>
    </source>
</evidence>
<evidence type="ECO:0000313" key="3">
    <source>
        <dbReference type="Proteomes" id="UP000243579"/>
    </source>
</evidence>
<dbReference type="AlphaFoldDB" id="A0A1V9YC66"/>
<dbReference type="EMBL" id="JNBR01002237">
    <property type="protein sequence ID" value="OQR83311.1"/>
    <property type="molecule type" value="Genomic_DNA"/>
</dbReference>
<reference evidence="2 3" key="1">
    <citation type="journal article" date="2014" name="Genome Biol. Evol.">
        <title>The secreted proteins of Achlya hypogyna and Thraustotheca clavata identify the ancestral oomycete secretome and reveal gene acquisitions by horizontal gene transfer.</title>
        <authorList>
            <person name="Misner I."/>
            <person name="Blouin N."/>
            <person name="Leonard G."/>
            <person name="Richards T.A."/>
            <person name="Lane C.E."/>
        </authorList>
    </citation>
    <scope>NUCLEOTIDE SEQUENCE [LARGE SCALE GENOMIC DNA]</scope>
    <source>
        <strain evidence="2 3">ATCC 48635</strain>
    </source>
</reference>
<organism evidence="2 3">
    <name type="scientific">Achlya hypogyna</name>
    <name type="common">Oomycete</name>
    <name type="synonym">Protoachlya hypogyna</name>
    <dbReference type="NCBI Taxonomy" id="1202772"/>
    <lineage>
        <taxon>Eukaryota</taxon>
        <taxon>Sar</taxon>
        <taxon>Stramenopiles</taxon>
        <taxon>Oomycota</taxon>
        <taxon>Saprolegniomycetes</taxon>
        <taxon>Saprolegniales</taxon>
        <taxon>Achlyaceae</taxon>
        <taxon>Achlya</taxon>
    </lineage>
</organism>
<accession>A0A1V9YC66</accession>
<sequence>MASITNDAWLPKAVALHYRRMSVVIRNPNNGKYPVAKIKQGLLESGFDGDVPIDLAVNLIAHELALKTKDVVLCGDGPDAVLVNTALSRAGNSTPRNRRVKTKRAGQSDGSPVDLDHSIDMPALVRQYEARFKDTIVSMVTAGHRFYIANMDDQVVPFVPAHVSGTAVVAAVVASLRCDKRLEYHDGSHPYFSLAASVDPVVLETHTARVSDVVLAALQLQNGAYPVEKIRHRLSHAGDVPVGAIDGAVEEIVAALLREGSVCLVGTGPSAQLVRKARTYRDAAPSPIQTSFSPPPIPAVLPPRPPMPTDTPPMNTTPPHPKGLDVESFIATNINFFTQRMLDHLDATGTYTVTDVQRLIQGPYYSDTVLGRIVGALAAHPNVVFTADASGLGRFAKHNPGARSVAATIVTRYTDMHLEQILEWVGDGGSFYVSYIASQVRALLPPEADIADAVAAVTDALAKDSRLRYCKNDAGRPCFVDATAKDSPATPERSAVDHLADPPSTPLERYLDSTFLNAGESPSRASLADSDMSVSPLPSPQAIGRLSLPVPPDTPASSSSSSTVSSESSSSSTSSPAAFPRSAADDASFSESSDASVADSSDTESDGSAESPASPRATPGDVAPAVRMYLPGYVAKMIKTLNRVPRFYAFHLPGIGLYAESNVAQAIVHEAAKDPRVSFHRPTTKGAWPYFCKARAATPRVVSVTTTAALDTVVEVVAALIHAPAVVALDCHGTEFSSMLIVLAFSDDSHA</sequence>
<feature type="region of interest" description="Disordered" evidence="1">
    <location>
        <begin position="91"/>
        <end position="112"/>
    </location>
</feature>
<dbReference type="STRING" id="1202772.A0A1V9YC66"/>